<accession>W7E896</accession>
<feature type="compositionally biased region" description="Low complexity" evidence="1">
    <location>
        <begin position="1"/>
        <end position="10"/>
    </location>
</feature>
<evidence type="ECO:0000256" key="1">
    <source>
        <dbReference type="SAM" id="MobiDB-lite"/>
    </source>
</evidence>
<protein>
    <submittedName>
        <fullName evidence="3">Uncharacterized protein</fullName>
    </submittedName>
</protein>
<feature type="transmembrane region" description="Helical" evidence="2">
    <location>
        <begin position="87"/>
        <end position="109"/>
    </location>
</feature>
<evidence type="ECO:0000256" key="2">
    <source>
        <dbReference type="SAM" id="Phobius"/>
    </source>
</evidence>
<evidence type="ECO:0000313" key="4">
    <source>
        <dbReference type="Proteomes" id="UP000019250"/>
    </source>
</evidence>
<comment type="caution">
    <text evidence="3">The sequence shown here is derived from an EMBL/GenBank/DDBJ whole genome shotgun (WGS) entry which is preliminary data.</text>
</comment>
<feature type="transmembrane region" description="Helical" evidence="2">
    <location>
        <begin position="121"/>
        <end position="142"/>
    </location>
</feature>
<dbReference type="STRING" id="1208583.COMX_06455"/>
<organism evidence="3 4">
    <name type="scientific">Commensalibacter papalotli</name>
    <name type="common">ex Servin-Garciduenas et al. 2014</name>
    <dbReference type="NCBI Taxonomy" id="1208583"/>
    <lineage>
        <taxon>Bacteria</taxon>
        <taxon>Pseudomonadati</taxon>
        <taxon>Pseudomonadota</taxon>
        <taxon>Alphaproteobacteria</taxon>
        <taxon>Acetobacterales</taxon>
        <taxon>Acetobacteraceae</taxon>
    </lineage>
</organism>
<dbReference type="RefSeq" id="WP_152534169.1">
    <property type="nucleotide sequence ID" value="NZ_ATSX01000001.1"/>
</dbReference>
<dbReference type="Proteomes" id="UP000019250">
    <property type="component" value="Unassembled WGS sequence"/>
</dbReference>
<sequence length="166" mass="19259">MNNSTSSSNNQKNKYEEAIAEAQKNENKTPSLTENPKHQKSEELFYDNAAKEYDKFKNIKILFKKVEELPELINQRYKRNTNLRSKCAFWMILYLYLFSLSCFAIIFLQAFHYRGFNLDKIAITTLIGGFAASVIGLVQIILRGLFLSEEKSINQQIKNSNKKDKS</sequence>
<keyword evidence="2" id="KW-0812">Transmembrane</keyword>
<keyword evidence="4" id="KW-1185">Reference proteome</keyword>
<name>W7E896_9PROT</name>
<keyword evidence="2" id="KW-0472">Membrane</keyword>
<gene>
    <name evidence="3" type="ORF">COMX_06455</name>
</gene>
<dbReference type="AlphaFoldDB" id="W7E896"/>
<proteinExistence type="predicted"/>
<reference evidence="3 4" key="1">
    <citation type="journal article" date="2014" name="Genome Announc.">
        <title>Draft Genome Sequence of Commensalibacter papalotli MX01, a Symbiont Identified from the Guts of Overwintering Monarch Butterflies.</title>
        <authorList>
            <person name="Servin-Garciduenas L.E."/>
            <person name="Sanchez-Quinto A."/>
            <person name="Martinez-Romero E."/>
        </authorList>
    </citation>
    <scope>NUCLEOTIDE SEQUENCE [LARGE SCALE GENOMIC DNA]</scope>
    <source>
        <strain evidence="4">MX-MONARCH01</strain>
    </source>
</reference>
<dbReference type="EMBL" id="ATSX01000001">
    <property type="protein sequence ID" value="EUK19371.1"/>
    <property type="molecule type" value="Genomic_DNA"/>
</dbReference>
<evidence type="ECO:0000313" key="3">
    <source>
        <dbReference type="EMBL" id="EUK19371.1"/>
    </source>
</evidence>
<keyword evidence="2" id="KW-1133">Transmembrane helix</keyword>
<feature type="region of interest" description="Disordered" evidence="1">
    <location>
        <begin position="1"/>
        <end position="40"/>
    </location>
</feature>
<feature type="compositionally biased region" description="Basic and acidic residues" evidence="1">
    <location>
        <begin position="13"/>
        <end position="27"/>
    </location>
</feature>